<keyword evidence="3" id="KW-0862">Zinc</keyword>
<dbReference type="InterPro" id="IPR011011">
    <property type="entry name" value="Znf_FYVE_PHD"/>
</dbReference>
<dbReference type="GO" id="GO:0008270">
    <property type="term" value="F:zinc ion binding"/>
    <property type="evidence" value="ECO:0007669"/>
    <property type="project" value="UniProtKB-KW"/>
</dbReference>
<evidence type="ECO:0000256" key="7">
    <source>
        <dbReference type="SAM" id="MobiDB-lite"/>
    </source>
</evidence>
<dbReference type="AlphaFoldDB" id="A0A9N9S2Z0"/>
<keyword evidence="1" id="KW-0479">Metal-binding</keyword>
<dbReference type="InterPro" id="IPR013083">
    <property type="entry name" value="Znf_RING/FYVE/PHD"/>
</dbReference>
<gene>
    <name evidence="10" type="ORF">CHIRRI_LOCUS11088</name>
</gene>
<dbReference type="GO" id="GO:0005737">
    <property type="term" value="C:cytoplasm"/>
    <property type="evidence" value="ECO:0007669"/>
    <property type="project" value="TreeGrafter"/>
</dbReference>
<dbReference type="InterPro" id="IPR017455">
    <property type="entry name" value="Znf_FYVE-rel"/>
</dbReference>
<dbReference type="InterPro" id="IPR000306">
    <property type="entry name" value="Znf_FYVE"/>
</dbReference>
<feature type="domain" description="RUN" evidence="9">
    <location>
        <begin position="84"/>
        <end position="217"/>
    </location>
</feature>
<sequence length="635" mass="72788">MSLFMRRSVSESSENITRSPSLTSIRENTDSWSTHENDDERNDRIHSRVARDPASIERSNLVNICKLVVKELLEQSLRYGRQLDSDHLPLQHFFIILEHILRHGLKPKKGLLGPKKELWDLLQSAEKYCLEAQDVTMSIRDLPTVRTHTGRSRAWLRLALMQKKLADYLQALIEHKNEILVEYYEPHALMLSDEIVVIMGILVGLNVIDCNLCVKGEDLDSQQGVIDFSLYLRSSSRSSPEDDQPAIEGGGNMTAVLDQKNYIEELNRHLNATVANLQQKAEQLTTTNALMKEDLAIARNSLLTLQAENAALRQNQNANQQIVDRANVLDRIDPEMAEALADEKKKRQEVERELELQVCLKAETEMAMKLLEKDIHEKQDTIISLRRQLEDIKQINLEMYRKLQECESSLKHKTDLLTKLESQRESMSSAILQLEKKHSSDLSSFKSLEDTTKTLTSQIVSSEEARSRCEADLRIEREWRSALQSKEVEYKEAIAKLQSKINEHAEEARKYDKTKGELDRLRRKYNEDQQTLEELGVQLSMTKLQVSELKERSKIAEELGNGRVMATDWTPDQEVSNCNCCKTAFSITKRKHHCRSCGEVVCKNCSDHLLPLEDACGALGKPVRVCDICWQNRVN</sequence>
<feature type="coiled-coil region" evidence="6">
    <location>
        <begin position="480"/>
        <end position="552"/>
    </location>
</feature>
<evidence type="ECO:0000256" key="4">
    <source>
        <dbReference type="ARBA" id="ARBA00023054"/>
    </source>
</evidence>
<accession>A0A9N9S2Z0</accession>
<dbReference type="Pfam" id="PF01363">
    <property type="entry name" value="FYVE"/>
    <property type="match status" value="1"/>
</dbReference>
<reference evidence="10" key="1">
    <citation type="submission" date="2022-01" db="EMBL/GenBank/DDBJ databases">
        <authorList>
            <person name="King R."/>
        </authorList>
    </citation>
    <scope>NUCLEOTIDE SEQUENCE</scope>
</reference>
<organism evidence="10 11">
    <name type="scientific">Chironomus riparius</name>
    <dbReference type="NCBI Taxonomy" id="315576"/>
    <lineage>
        <taxon>Eukaryota</taxon>
        <taxon>Metazoa</taxon>
        <taxon>Ecdysozoa</taxon>
        <taxon>Arthropoda</taxon>
        <taxon>Hexapoda</taxon>
        <taxon>Insecta</taxon>
        <taxon>Pterygota</taxon>
        <taxon>Neoptera</taxon>
        <taxon>Endopterygota</taxon>
        <taxon>Diptera</taxon>
        <taxon>Nematocera</taxon>
        <taxon>Chironomoidea</taxon>
        <taxon>Chironomidae</taxon>
        <taxon>Chironominae</taxon>
        <taxon>Chironomus</taxon>
    </lineage>
</organism>
<dbReference type="CDD" id="cd17681">
    <property type="entry name" value="RUN_RUFY1_like"/>
    <property type="match status" value="1"/>
</dbReference>
<dbReference type="Gene3D" id="1.20.58.900">
    <property type="match status" value="1"/>
</dbReference>
<evidence type="ECO:0000256" key="2">
    <source>
        <dbReference type="ARBA" id="ARBA00022771"/>
    </source>
</evidence>
<dbReference type="PROSITE" id="PS50826">
    <property type="entry name" value="RUN"/>
    <property type="match status" value="1"/>
</dbReference>
<evidence type="ECO:0000256" key="6">
    <source>
        <dbReference type="SAM" id="Coils"/>
    </source>
</evidence>
<evidence type="ECO:0000256" key="3">
    <source>
        <dbReference type="ARBA" id="ARBA00022833"/>
    </source>
</evidence>
<dbReference type="FunFam" id="1.20.58.900:FF:000011">
    <property type="entry name" value="Uncharacterized protein, isoform B"/>
    <property type="match status" value="1"/>
</dbReference>
<evidence type="ECO:0000256" key="1">
    <source>
        <dbReference type="ARBA" id="ARBA00022723"/>
    </source>
</evidence>
<dbReference type="PROSITE" id="PS50178">
    <property type="entry name" value="ZF_FYVE"/>
    <property type="match status" value="1"/>
</dbReference>
<feature type="compositionally biased region" description="Basic and acidic residues" evidence="7">
    <location>
        <begin position="27"/>
        <end position="45"/>
    </location>
</feature>
<keyword evidence="2 5" id="KW-0863">Zinc-finger</keyword>
<evidence type="ECO:0000256" key="5">
    <source>
        <dbReference type="PROSITE-ProRule" id="PRU00091"/>
    </source>
</evidence>
<dbReference type="EMBL" id="OU895879">
    <property type="protein sequence ID" value="CAG9808246.1"/>
    <property type="molecule type" value="Genomic_DNA"/>
</dbReference>
<protein>
    <recommendedName>
        <fullName evidence="12">RUN and FYVE domain-containing protein 2</fullName>
    </recommendedName>
</protein>
<dbReference type="SMART" id="SM00593">
    <property type="entry name" value="RUN"/>
    <property type="match status" value="1"/>
</dbReference>
<keyword evidence="11" id="KW-1185">Reference proteome</keyword>
<dbReference type="Proteomes" id="UP001153620">
    <property type="component" value="Chromosome 3"/>
</dbReference>
<name>A0A9N9S2Z0_9DIPT</name>
<dbReference type="OrthoDB" id="79871at2759"/>
<evidence type="ECO:0000259" key="8">
    <source>
        <dbReference type="PROSITE" id="PS50178"/>
    </source>
</evidence>
<dbReference type="SUPFAM" id="SSF57903">
    <property type="entry name" value="FYVE/PHD zinc finger"/>
    <property type="match status" value="1"/>
</dbReference>
<keyword evidence="4 6" id="KW-0175">Coiled coil</keyword>
<dbReference type="Pfam" id="PF02759">
    <property type="entry name" value="RUN"/>
    <property type="match status" value="1"/>
</dbReference>
<evidence type="ECO:0008006" key="12">
    <source>
        <dbReference type="Google" id="ProtNLM"/>
    </source>
</evidence>
<proteinExistence type="predicted"/>
<dbReference type="PANTHER" id="PTHR45956">
    <property type="entry name" value="RUN AND FYVE DOMAIN-CONTAINING PROTEIN 2-LIKE PROTEIN"/>
    <property type="match status" value="1"/>
</dbReference>
<dbReference type="InterPro" id="IPR004012">
    <property type="entry name" value="Run_dom"/>
</dbReference>
<evidence type="ECO:0000313" key="11">
    <source>
        <dbReference type="Proteomes" id="UP001153620"/>
    </source>
</evidence>
<feature type="region of interest" description="Disordered" evidence="7">
    <location>
        <begin position="1"/>
        <end position="45"/>
    </location>
</feature>
<reference evidence="10" key="2">
    <citation type="submission" date="2022-10" db="EMBL/GenBank/DDBJ databases">
        <authorList>
            <consortium name="ENA_rothamsted_submissions"/>
            <consortium name="culmorum"/>
            <person name="King R."/>
        </authorList>
    </citation>
    <scope>NUCLEOTIDE SEQUENCE</scope>
</reference>
<dbReference type="SUPFAM" id="SSF140741">
    <property type="entry name" value="RUN domain-like"/>
    <property type="match status" value="1"/>
</dbReference>
<feature type="coiled-coil region" evidence="6">
    <location>
        <begin position="361"/>
        <end position="437"/>
    </location>
</feature>
<dbReference type="PANTHER" id="PTHR45956:SF6">
    <property type="entry name" value="RUN DOMAIN-CONTAINING PROTEIN"/>
    <property type="match status" value="1"/>
</dbReference>
<feature type="compositionally biased region" description="Polar residues" evidence="7">
    <location>
        <begin position="10"/>
        <end position="26"/>
    </location>
</feature>
<feature type="coiled-coil region" evidence="6">
    <location>
        <begin position="263"/>
        <end position="315"/>
    </location>
</feature>
<dbReference type="Gene3D" id="3.30.40.10">
    <property type="entry name" value="Zinc/RING finger domain, C3HC4 (zinc finger)"/>
    <property type="match status" value="1"/>
</dbReference>
<dbReference type="InterPro" id="IPR047335">
    <property type="entry name" value="RUFY1-3"/>
</dbReference>
<evidence type="ECO:0000259" key="9">
    <source>
        <dbReference type="PROSITE" id="PS50826"/>
    </source>
</evidence>
<dbReference type="SMART" id="SM00064">
    <property type="entry name" value="FYVE"/>
    <property type="match status" value="1"/>
</dbReference>
<dbReference type="InterPro" id="IPR037213">
    <property type="entry name" value="Run_dom_sf"/>
</dbReference>
<feature type="domain" description="FYVE-type" evidence="8">
    <location>
        <begin position="572"/>
        <end position="634"/>
    </location>
</feature>
<evidence type="ECO:0000313" key="10">
    <source>
        <dbReference type="EMBL" id="CAG9808246.1"/>
    </source>
</evidence>